<sequence length="468" mass="52203">MSARSPPPGPSEPMNYWEEEERIRSLLTLCFDDGVYPTELDPGEMEVHGREAKFTLNSSLDEIKVKWLKERTISVIFKENARFLSKKIKDDIIRAFEDGWILGSERFPSGTRRGRVKIEGPNALSYVGKSREVTNFMISEGGVEIPTRQANVSYKVEFKPWMTKAEFRDLRRQEDDRIFWVIAVQVPLDDMPFTYAQIERAIGKIEQAHPPDADPDRPALVNARFDLASDAGENMKDKMRIITSKGDDLEVRLACSTTPKCRTCRQFFHTEEERRRRGGQNREVPGMTGGQGVGNPMAQVGMSGLLMAQGMGLTGAKEAPRLQIPARQQSGVGGTYTLVQPGKSALDGGVRQEVGRGRREVEGIAGRSRGLSTGKHRRLSMTDVTLEMSGALRASREVLEQSVGQDIGIGTPGSKTTKDRRLASTARGQGSELSQFLVPLLYTMIRNAYWVVTLSEQTPLQGYLLMFL</sequence>
<evidence type="ECO:0000313" key="2">
    <source>
        <dbReference type="EMBL" id="GBG73598.1"/>
    </source>
</evidence>
<dbReference type="Gramene" id="GBG73598">
    <property type="protein sequence ID" value="GBG73598"/>
    <property type="gene ID" value="CBR_g16941"/>
</dbReference>
<dbReference type="Proteomes" id="UP000265515">
    <property type="component" value="Unassembled WGS sequence"/>
</dbReference>
<evidence type="ECO:0000313" key="3">
    <source>
        <dbReference type="Proteomes" id="UP000265515"/>
    </source>
</evidence>
<name>A0A388KUC6_CHABU</name>
<comment type="caution">
    <text evidence="2">The sequence shown here is derived from an EMBL/GenBank/DDBJ whole genome shotgun (WGS) entry which is preliminary data.</text>
</comment>
<dbReference type="AlphaFoldDB" id="A0A388KUC6"/>
<keyword evidence="3" id="KW-1185">Reference proteome</keyword>
<feature type="region of interest" description="Disordered" evidence="1">
    <location>
        <begin position="272"/>
        <end position="294"/>
    </location>
</feature>
<organism evidence="2 3">
    <name type="scientific">Chara braunii</name>
    <name type="common">Braun's stonewort</name>
    <dbReference type="NCBI Taxonomy" id="69332"/>
    <lineage>
        <taxon>Eukaryota</taxon>
        <taxon>Viridiplantae</taxon>
        <taxon>Streptophyta</taxon>
        <taxon>Charophyceae</taxon>
        <taxon>Charales</taxon>
        <taxon>Characeae</taxon>
        <taxon>Chara</taxon>
    </lineage>
</organism>
<gene>
    <name evidence="2" type="ORF">CBR_g16941</name>
</gene>
<protein>
    <submittedName>
        <fullName evidence="2">Uncharacterized protein</fullName>
    </submittedName>
</protein>
<proteinExistence type="predicted"/>
<reference evidence="2 3" key="1">
    <citation type="journal article" date="2018" name="Cell">
        <title>The Chara Genome: Secondary Complexity and Implications for Plant Terrestrialization.</title>
        <authorList>
            <person name="Nishiyama T."/>
            <person name="Sakayama H."/>
            <person name="Vries J.D."/>
            <person name="Buschmann H."/>
            <person name="Saint-Marcoux D."/>
            <person name="Ullrich K.K."/>
            <person name="Haas F.B."/>
            <person name="Vanderstraeten L."/>
            <person name="Becker D."/>
            <person name="Lang D."/>
            <person name="Vosolsobe S."/>
            <person name="Rombauts S."/>
            <person name="Wilhelmsson P.K.I."/>
            <person name="Janitza P."/>
            <person name="Kern R."/>
            <person name="Heyl A."/>
            <person name="Rumpler F."/>
            <person name="Villalobos L.I.A.C."/>
            <person name="Clay J.M."/>
            <person name="Skokan R."/>
            <person name="Toyoda A."/>
            <person name="Suzuki Y."/>
            <person name="Kagoshima H."/>
            <person name="Schijlen E."/>
            <person name="Tajeshwar N."/>
            <person name="Catarino B."/>
            <person name="Hetherington A.J."/>
            <person name="Saltykova A."/>
            <person name="Bonnot C."/>
            <person name="Breuninger H."/>
            <person name="Symeonidi A."/>
            <person name="Radhakrishnan G.V."/>
            <person name="Van Nieuwerburgh F."/>
            <person name="Deforce D."/>
            <person name="Chang C."/>
            <person name="Karol K.G."/>
            <person name="Hedrich R."/>
            <person name="Ulvskov P."/>
            <person name="Glockner G."/>
            <person name="Delwiche C.F."/>
            <person name="Petrasek J."/>
            <person name="Van de Peer Y."/>
            <person name="Friml J."/>
            <person name="Beilby M."/>
            <person name="Dolan L."/>
            <person name="Kohara Y."/>
            <person name="Sugano S."/>
            <person name="Fujiyama A."/>
            <person name="Delaux P.-M."/>
            <person name="Quint M."/>
            <person name="TheiBen G."/>
            <person name="Hagemann M."/>
            <person name="Harholt J."/>
            <person name="Dunand C."/>
            <person name="Zachgo S."/>
            <person name="Langdale J."/>
            <person name="Maumus F."/>
            <person name="Straeten D.V.D."/>
            <person name="Gould S.B."/>
            <person name="Rensing S.A."/>
        </authorList>
    </citation>
    <scope>NUCLEOTIDE SEQUENCE [LARGE SCALE GENOMIC DNA]</scope>
    <source>
        <strain evidence="2 3">S276</strain>
    </source>
</reference>
<accession>A0A388KUC6</accession>
<evidence type="ECO:0000256" key="1">
    <source>
        <dbReference type="SAM" id="MobiDB-lite"/>
    </source>
</evidence>
<dbReference type="EMBL" id="BFEA01000186">
    <property type="protein sequence ID" value="GBG73598.1"/>
    <property type="molecule type" value="Genomic_DNA"/>
</dbReference>